<keyword evidence="2" id="KW-1185">Reference proteome</keyword>
<name>A0A545SXJ7_9GAMM</name>
<gene>
    <name evidence="1" type="ORF">FKG94_23025</name>
</gene>
<dbReference type="Proteomes" id="UP000319732">
    <property type="component" value="Unassembled WGS sequence"/>
</dbReference>
<reference evidence="1 2" key="1">
    <citation type="submission" date="2019-06" db="EMBL/GenBank/DDBJ databases">
        <title>Whole genome sequence for Cellvibrionaceae sp. R142.</title>
        <authorList>
            <person name="Wang G."/>
        </authorList>
    </citation>
    <scope>NUCLEOTIDE SEQUENCE [LARGE SCALE GENOMIC DNA]</scope>
    <source>
        <strain evidence="1 2">R142</strain>
    </source>
</reference>
<evidence type="ECO:0008006" key="3">
    <source>
        <dbReference type="Google" id="ProtNLM"/>
    </source>
</evidence>
<sequence length="63" mass="7394">MFKPGQQVKHLKSGGIYEIIALPTEERLLEHNAQPFYEYKSIDTGVRWLRTQKEMEDGRFSPV</sequence>
<proteinExistence type="predicted"/>
<dbReference type="OrthoDB" id="9134860at2"/>
<accession>A0A545SXJ7</accession>
<protein>
    <recommendedName>
        <fullName evidence="3">DUF1653 domain-containing protein</fullName>
    </recommendedName>
</protein>
<evidence type="ECO:0000313" key="2">
    <source>
        <dbReference type="Proteomes" id="UP000319732"/>
    </source>
</evidence>
<dbReference type="RefSeq" id="WP_142929308.1">
    <property type="nucleotide sequence ID" value="NZ_ML660105.1"/>
</dbReference>
<organism evidence="1 2">
    <name type="scientific">Exilibacterium tricleocarpae</name>
    <dbReference type="NCBI Taxonomy" id="2591008"/>
    <lineage>
        <taxon>Bacteria</taxon>
        <taxon>Pseudomonadati</taxon>
        <taxon>Pseudomonadota</taxon>
        <taxon>Gammaproteobacteria</taxon>
        <taxon>Cellvibrionales</taxon>
        <taxon>Cellvibrionaceae</taxon>
        <taxon>Exilibacterium</taxon>
    </lineage>
</organism>
<comment type="caution">
    <text evidence="1">The sequence shown here is derived from an EMBL/GenBank/DDBJ whole genome shotgun (WGS) entry which is preliminary data.</text>
</comment>
<evidence type="ECO:0000313" key="1">
    <source>
        <dbReference type="EMBL" id="TQV69669.1"/>
    </source>
</evidence>
<dbReference type="EMBL" id="VHSG01000027">
    <property type="protein sequence ID" value="TQV69669.1"/>
    <property type="molecule type" value="Genomic_DNA"/>
</dbReference>
<dbReference type="AlphaFoldDB" id="A0A545SXJ7"/>